<dbReference type="CDD" id="cd00067">
    <property type="entry name" value="GAL4"/>
    <property type="match status" value="1"/>
</dbReference>
<evidence type="ECO:0000256" key="8">
    <source>
        <dbReference type="SAM" id="MobiDB-lite"/>
    </source>
</evidence>
<evidence type="ECO:0000313" key="10">
    <source>
        <dbReference type="EMBL" id="KAF2480161.1"/>
    </source>
</evidence>
<keyword evidence="5" id="KW-0238">DNA-binding</keyword>
<dbReference type="Gene3D" id="4.10.240.10">
    <property type="entry name" value="Zn(2)-C6 fungal-type DNA-binding domain"/>
    <property type="match status" value="1"/>
</dbReference>
<protein>
    <submittedName>
        <fullName evidence="10">Fungal-specific transcription factor domain-containing protein</fullName>
    </submittedName>
</protein>
<keyword evidence="6" id="KW-0804">Transcription</keyword>
<feature type="compositionally biased region" description="Low complexity" evidence="8">
    <location>
        <begin position="886"/>
        <end position="896"/>
    </location>
</feature>
<keyword evidence="7" id="KW-0539">Nucleus</keyword>
<dbReference type="RefSeq" id="XP_033586731.1">
    <property type="nucleotide sequence ID" value="XM_033734554.1"/>
</dbReference>
<dbReference type="GO" id="GO:0005634">
    <property type="term" value="C:nucleus"/>
    <property type="evidence" value="ECO:0007669"/>
    <property type="project" value="UniProtKB-SubCell"/>
</dbReference>
<feature type="compositionally biased region" description="Low complexity" evidence="8">
    <location>
        <begin position="850"/>
        <end position="863"/>
    </location>
</feature>
<dbReference type="Pfam" id="PF04082">
    <property type="entry name" value="Fungal_trans"/>
    <property type="match status" value="1"/>
</dbReference>
<dbReference type="SMART" id="SM00906">
    <property type="entry name" value="Fungal_trans"/>
    <property type="match status" value="1"/>
</dbReference>
<dbReference type="Pfam" id="PF00172">
    <property type="entry name" value="Zn_clus"/>
    <property type="match status" value="1"/>
</dbReference>
<keyword evidence="4" id="KW-0805">Transcription regulation</keyword>
<dbReference type="PROSITE" id="PS50048">
    <property type="entry name" value="ZN2_CY6_FUNGAL_2"/>
    <property type="match status" value="1"/>
</dbReference>
<dbReference type="GeneID" id="54475556"/>
<feature type="region of interest" description="Disordered" evidence="8">
    <location>
        <begin position="331"/>
        <end position="362"/>
    </location>
</feature>
<dbReference type="AlphaFoldDB" id="A0A6A6PKD8"/>
<dbReference type="CDD" id="cd12148">
    <property type="entry name" value="fungal_TF_MHR"/>
    <property type="match status" value="1"/>
</dbReference>
<evidence type="ECO:0000256" key="7">
    <source>
        <dbReference type="ARBA" id="ARBA00023242"/>
    </source>
</evidence>
<keyword evidence="2" id="KW-0479">Metal-binding</keyword>
<organism evidence="10 11">
    <name type="scientific">Neohortaea acidophila</name>
    <dbReference type="NCBI Taxonomy" id="245834"/>
    <lineage>
        <taxon>Eukaryota</taxon>
        <taxon>Fungi</taxon>
        <taxon>Dikarya</taxon>
        <taxon>Ascomycota</taxon>
        <taxon>Pezizomycotina</taxon>
        <taxon>Dothideomycetes</taxon>
        <taxon>Dothideomycetidae</taxon>
        <taxon>Mycosphaerellales</taxon>
        <taxon>Teratosphaeriaceae</taxon>
        <taxon>Neohortaea</taxon>
    </lineage>
</organism>
<dbReference type="Proteomes" id="UP000799767">
    <property type="component" value="Unassembled WGS sequence"/>
</dbReference>
<accession>A0A6A6PKD8</accession>
<evidence type="ECO:0000256" key="4">
    <source>
        <dbReference type="ARBA" id="ARBA00023015"/>
    </source>
</evidence>
<dbReference type="GO" id="GO:0000981">
    <property type="term" value="F:DNA-binding transcription factor activity, RNA polymerase II-specific"/>
    <property type="evidence" value="ECO:0007669"/>
    <property type="project" value="InterPro"/>
</dbReference>
<dbReference type="OrthoDB" id="5373550at2759"/>
<dbReference type="PROSITE" id="PS00463">
    <property type="entry name" value="ZN2_CY6_FUNGAL_1"/>
    <property type="match status" value="1"/>
</dbReference>
<dbReference type="InterPro" id="IPR001138">
    <property type="entry name" value="Zn2Cys6_DnaBD"/>
</dbReference>
<evidence type="ECO:0000313" key="11">
    <source>
        <dbReference type="Proteomes" id="UP000799767"/>
    </source>
</evidence>
<evidence type="ECO:0000256" key="5">
    <source>
        <dbReference type="ARBA" id="ARBA00023125"/>
    </source>
</evidence>
<evidence type="ECO:0000256" key="3">
    <source>
        <dbReference type="ARBA" id="ARBA00022833"/>
    </source>
</evidence>
<dbReference type="InterPro" id="IPR007219">
    <property type="entry name" value="XnlR_reg_dom"/>
</dbReference>
<keyword evidence="3" id="KW-0862">Zinc</keyword>
<evidence type="ECO:0000256" key="6">
    <source>
        <dbReference type="ARBA" id="ARBA00023163"/>
    </source>
</evidence>
<feature type="compositionally biased region" description="Basic and acidic residues" evidence="8">
    <location>
        <begin position="22"/>
        <end position="36"/>
    </location>
</feature>
<feature type="domain" description="Zn(2)-C6 fungal-type" evidence="9">
    <location>
        <begin position="48"/>
        <end position="77"/>
    </location>
</feature>
<dbReference type="GO" id="GO:0045944">
    <property type="term" value="P:positive regulation of transcription by RNA polymerase II"/>
    <property type="evidence" value="ECO:0007669"/>
    <property type="project" value="TreeGrafter"/>
</dbReference>
<feature type="compositionally biased region" description="Polar residues" evidence="8">
    <location>
        <begin position="864"/>
        <end position="878"/>
    </location>
</feature>
<dbReference type="GO" id="GO:0008270">
    <property type="term" value="F:zinc ion binding"/>
    <property type="evidence" value="ECO:0007669"/>
    <property type="project" value="InterPro"/>
</dbReference>
<evidence type="ECO:0000256" key="1">
    <source>
        <dbReference type="ARBA" id="ARBA00004123"/>
    </source>
</evidence>
<dbReference type="EMBL" id="MU001640">
    <property type="protein sequence ID" value="KAF2480161.1"/>
    <property type="molecule type" value="Genomic_DNA"/>
</dbReference>
<keyword evidence="11" id="KW-1185">Reference proteome</keyword>
<evidence type="ECO:0000259" key="9">
    <source>
        <dbReference type="PROSITE" id="PS50048"/>
    </source>
</evidence>
<feature type="region of interest" description="Disordered" evidence="8">
    <location>
        <begin position="1"/>
        <end position="39"/>
    </location>
</feature>
<dbReference type="InterPro" id="IPR036864">
    <property type="entry name" value="Zn2-C6_fun-type_DNA-bd_sf"/>
</dbReference>
<name>A0A6A6PKD8_9PEZI</name>
<evidence type="ECO:0000256" key="2">
    <source>
        <dbReference type="ARBA" id="ARBA00022723"/>
    </source>
</evidence>
<dbReference type="CDD" id="cd14723">
    <property type="entry name" value="ZIP_Ppr1"/>
    <property type="match status" value="1"/>
</dbReference>
<dbReference type="GO" id="GO:0006351">
    <property type="term" value="P:DNA-templated transcription"/>
    <property type="evidence" value="ECO:0007669"/>
    <property type="project" value="InterPro"/>
</dbReference>
<dbReference type="SUPFAM" id="SSF57701">
    <property type="entry name" value="Zn2/Cys6 DNA-binding domain"/>
    <property type="match status" value="1"/>
</dbReference>
<dbReference type="InterPro" id="IPR052202">
    <property type="entry name" value="Yeast_MetPath_Reg"/>
</dbReference>
<comment type="subcellular location">
    <subcellularLocation>
        <location evidence="1">Nucleus</location>
    </subcellularLocation>
</comment>
<dbReference type="PANTHER" id="PTHR47782:SF1">
    <property type="entry name" value="PYRIMIDINE PATHWAY REGULATORY PROTEIN 1"/>
    <property type="match status" value="1"/>
</dbReference>
<sequence>MPGASAKLAAANMTSPAKRKRERDADDGGGSAEHDNSLTTTNFRNVSACNRCRTRKNRCDQKLPRCSGCAKAGVKCVGFDPVSRRAIPRSYVYYLETRVRNLEALLQTNDLPIPPPEEDFAINDDIKPGKNVPFPVLDHEPSPADQDSIEPQHDRGWHIDPALQETDEDSDPATKLATDVPRISLQGKPPPRNAEGKQGVSFARVVLAAVKSCMPRAGVDKSTGVKASKLSSAEMAGGGGTISTRDGFFGLHSRPAVEPAPFPDEATGRRLVEIYFDYANCQIPILHRGEFEGLFAQVYTKEPAKRTPRELYLLTIVFAIGSGIIMDSSGGDGEDGVADAEAQGKKKRQRRKGKDQKHQPEEYHSSAVIYLETFLSSSPTAQHSGPGLEELQAVLLLASLALLRPVAPGLWYIIGVAVRLAVDLGLHSEDIEPELDEQIDSDSPEQRVLGRRQWCRDLRRRLWWCVYGFDRLVSVCVGRPIGITDQVVTTEFPSLLEDKYITPSGFLRPPSTVEYPTSKLVSQHYVRLRLLQSEILQVLQYKQAQHARMLGANTGNPYIHTDLASPFMSRFSSFREWRWDIDQRLRGWKESIPEAKHINVGFTPLFFELNYWQATILLYRNSLAVPEALAAEVQSSAGGDVRSPGAIHTEMKEDEQLVFMKVAQAGQCVLKIYRQLHRLKLVNYTFLASHHIFMSGISFLYAIWHSPLVRAQLTLDDVDFTILVATSVLTDLSERCPPAEACRDALIRMSKATIAMVEKSTGFGTASTLSAQLLGTPGEYFSSDVAVSSPTIPGLASSLKRGKQFRRMTMPKFDMNLKDLFSDEEIANTRAGHAPFATSTHENRPEPSNTHPSQSPSYPTPSTKQFPASNNTSSTPQDYLSLPLQNSNNSNNTTNNPFDLAPYTYPTSTNPDTDMTAFLDLTFPIADPSNSWGANSWSDLNIGTGGGTSMAGFEEESSWDHAAGVDLFGGLFFGGEGGGGPWDEGME</sequence>
<gene>
    <name evidence="10" type="ORF">BDY17DRAFT_303342</name>
</gene>
<proteinExistence type="predicted"/>
<feature type="compositionally biased region" description="Basic residues" evidence="8">
    <location>
        <begin position="345"/>
        <end position="355"/>
    </location>
</feature>
<dbReference type="GO" id="GO:0043565">
    <property type="term" value="F:sequence-specific DNA binding"/>
    <property type="evidence" value="ECO:0007669"/>
    <property type="project" value="TreeGrafter"/>
</dbReference>
<reference evidence="10" key="1">
    <citation type="journal article" date="2020" name="Stud. Mycol.">
        <title>101 Dothideomycetes genomes: a test case for predicting lifestyles and emergence of pathogens.</title>
        <authorList>
            <person name="Haridas S."/>
            <person name="Albert R."/>
            <person name="Binder M."/>
            <person name="Bloem J."/>
            <person name="Labutti K."/>
            <person name="Salamov A."/>
            <person name="Andreopoulos B."/>
            <person name="Baker S."/>
            <person name="Barry K."/>
            <person name="Bills G."/>
            <person name="Bluhm B."/>
            <person name="Cannon C."/>
            <person name="Castanera R."/>
            <person name="Culley D."/>
            <person name="Daum C."/>
            <person name="Ezra D."/>
            <person name="Gonzalez J."/>
            <person name="Henrissat B."/>
            <person name="Kuo A."/>
            <person name="Liang C."/>
            <person name="Lipzen A."/>
            <person name="Lutzoni F."/>
            <person name="Magnuson J."/>
            <person name="Mondo S."/>
            <person name="Nolan M."/>
            <person name="Ohm R."/>
            <person name="Pangilinan J."/>
            <person name="Park H.-J."/>
            <person name="Ramirez L."/>
            <person name="Alfaro M."/>
            <person name="Sun H."/>
            <person name="Tritt A."/>
            <person name="Yoshinaga Y."/>
            <person name="Zwiers L.-H."/>
            <person name="Turgeon B."/>
            <person name="Goodwin S."/>
            <person name="Spatafora J."/>
            <person name="Crous P."/>
            <person name="Grigoriev I."/>
        </authorList>
    </citation>
    <scope>NUCLEOTIDE SEQUENCE</scope>
    <source>
        <strain evidence="10">CBS 113389</strain>
    </source>
</reference>
<dbReference type="PANTHER" id="PTHR47782">
    <property type="entry name" value="ZN(II)2CYS6 TRANSCRIPTION FACTOR (EUROFUNG)-RELATED"/>
    <property type="match status" value="1"/>
</dbReference>
<dbReference type="SMART" id="SM00066">
    <property type="entry name" value="GAL4"/>
    <property type="match status" value="1"/>
</dbReference>
<feature type="region of interest" description="Disordered" evidence="8">
    <location>
        <begin position="835"/>
        <end position="902"/>
    </location>
</feature>